<evidence type="ECO:0000259" key="1">
    <source>
        <dbReference type="Pfam" id="PF06114"/>
    </source>
</evidence>
<dbReference type="Gene3D" id="1.10.10.2910">
    <property type="match status" value="1"/>
</dbReference>
<sequence>MATTAYIAEVVDKLVRKYKTRDPYELCDALGIKIHYKDMQKKLKGFFFCQSRQKNIVIDNNVNKVLELILIAHELGHAVLHTEVALMRGFQEMEVLESRQDMPEENEANLFAAELLLEDEAVLEHLSEESFFEAARSLYVPAALLDYKFLLLRSKGYSLNTMDVRKSDFLKEDLGAYEDSDRFHDGC</sequence>
<dbReference type="EMBL" id="JXXK01000042">
    <property type="protein sequence ID" value="KJF38455.1"/>
    <property type="molecule type" value="Genomic_DNA"/>
</dbReference>
<dbReference type="InterPro" id="IPR010359">
    <property type="entry name" value="IrrE_HExxH"/>
</dbReference>
<feature type="domain" description="IrrE N-terminal-like" evidence="1">
    <location>
        <begin position="27"/>
        <end position="126"/>
    </location>
</feature>
<evidence type="ECO:0000313" key="2">
    <source>
        <dbReference type="EMBL" id="KJF38455.1"/>
    </source>
</evidence>
<dbReference type="RefSeq" id="WP_050006542.1">
    <property type="nucleotide sequence ID" value="NZ_JXXK01000042.1"/>
</dbReference>
<proteinExistence type="predicted"/>
<keyword evidence="3" id="KW-1185">Reference proteome</keyword>
<dbReference type="PANTHER" id="PTHR43236">
    <property type="entry name" value="ANTITOXIN HIGA1"/>
    <property type="match status" value="1"/>
</dbReference>
<dbReference type="Proteomes" id="UP000032483">
    <property type="component" value="Unassembled WGS sequence"/>
</dbReference>
<comment type="caution">
    <text evidence="2">The sequence shown here is derived from an EMBL/GenBank/DDBJ whole genome shotgun (WGS) entry which is preliminary data.</text>
</comment>
<gene>
    <name evidence="2" type="ORF">TQ39_17955</name>
</gene>
<dbReference type="Pfam" id="PF06114">
    <property type="entry name" value="Peptidase_M78"/>
    <property type="match status" value="1"/>
</dbReference>
<dbReference type="PANTHER" id="PTHR43236:SF1">
    <property type="entry name" value="BLL7220 PROTEIN"/>
    <property type="match status" value="1"/>
</dbReference>
<dbReference type="GeneID" id="42858423"/>
<accession>A0A0D8IUT5</accession>
<dbReference type="AlphaFoldDB" id="A0A0D8IUT5"/>
<name>A0A0D8IUT5_9FIRM</name>
<organism evidence="2 3">
    <name type="scientific">Ruthenibacterium lactatiformans</name>
    <dbReference type="NCBI Taxonomy" id="1550024"/>
    <lineage>
        <taxon>Bacteria</taxon>
        <taxon>Bacillati</taxon>
        <taxon>Bacillota</taxon>
        <taxon>Clostridia</taxon>
        <taxon>Eubacteriales</taxon>
        <taxon>Oscillospiraceae</taxon>
        <taxon>Ruthenibacterium</taxon>
    </lineage>
</organism>
<protein>
    <submittedName>
        <fullName evidence="2">Toxin</fullName>
    </submittedName>
</protein>
<dbReference type="InterPro" id="IPR052345">
    <property type="entry name" value="Rad_response_metalloprotease"/>
</dbReference>
<reference evidence="2" key="1">
    <citation type="submission" date="2015-02" db="EMBL/GenBank/DDBJ databases">
        <title>A novel member of the family Ruminococcaceae isolated from human feces.</title>
        <authorList>
            <person name="Shkoporov A.N."/>
            <person name="Chaplin A.V."/>
            <person name="Motuzova O.V."/>
            <person name="Kafarskaia L.I."/>
            <person name="Khokhlova E.V."/>
            <person name="Efimov B.A."/>
        </authorList>
    </citation>
    <scope>NUCLEOTIDE SEQUENCE [LARGE SCALE GENOMIC DNA]</scope>
    <source>
        <strain evidence="2">585-1</strain>
    </source>
</reference>
<dbReference type="PATRIC" id="fig|1550024.3.peg.4108"/>
<evidence type="ECO:0000313" key="3">
    <source>
        <dbReference type="Proteomes" id="UP000032483"/>
    </source>
</evidence>